<evidence type="ECO:0000256" key="1">
    <source>
        <dbReference type="SAM" id="Phobius"/>
    </source>
</evidence>
<dbReference type="EMBL" id="JAJEQX010000024">
    <property type="protein sequence ID" value="MCC2255311.1"/>
    <property type="molecule type" value="Genomic_DNA"/>
</dbReference>
<gene>
    <name evidence="2" type="ORF">LKD70_12940</name>
</gene>
<keyword evidence="1" id="KW-0472">Membrane</keyword>
<feature type="transmembrane region" description="Helical" evidence="1">
    <location>
        <begin position="44"/>
        <end position="64"/>
    </location>
</feature>
<keyword evidence="3" id="KW-1185">Reference proteome</keyword>
<evidence type="ECO:0000313" key="2">
    <source>
        <dbReference type="EMBL" id="MCC2255311.1"/>
    </source>
</evidence>
<accession>A0ABS8FZ58</accession>
<evidence type="ECO:0000313" key="3">
    <source>
        <dbReference type="Proteomes" id="UP001198151"/>
    </source>
</evidence>
<organism evidence="2 3">
    <name type="scientific">Ruminococcus turbiniformis</name>
    <dbReference type="NCBI Taxonomy" id="2881258"/>
    <lineage>
        <taxon>Bacteria</taxon>
        <taxon>Bacillati</taxon>
        <taxon>Bacillota</taxon>
        <taxon>Clostridia</taxon>
        <taxon>Eubacteriales</taxon>
        <taxon>Oscillospiraceae</taxon>
        <taxon>Ruminococcus</taxon>
    </lineage>
</organism>
<protein>
    <submittedName>
        <fullName evidence="2">Uncharacterized protein</fullName>
    </submittedName>
</protein>
<keyword evidence="1" id="KW-0812">Transmembrane</keyword>
<sequence length="69" mass="7958">PVCRLARTASAVRKIFSSKKFSRVVVYCSVIKVPVVLFKRQLIYYIKAVFVCQELFYFSLFFAASHESA</sequence>
<feature type="transmembrane region" description="Helical" evidence="1">
    <location>
        <begin position="21"/>
        <end position="38"/>
    </location>
</feature>
<keyword evidence="1" id="KW-1133">Transmembrane helix</keyword>
<dbReference type="RefSeq" id="WP_227708383.1">
    <property type="nucleotide sequence ID" value="NZ_JAJEQX010000024.1"/>
</dbReference>
<feature type="non-terminal residue" evidence="2">
    <location>
        <position position="1"/>
    </location>
</feature>
<dbReference type="Proteomes" id="UP001198151">
    <property type="component" value="Unassembled WGS sequence"/>
</dbReference>
<name>A0ABS8FZ58_9FIRM</name>
<reference evidence="2 3" key="1">
    <citation type="submission" date="2021-10" db="EMBL/GenBank/DDBJ databases">
        <title>Anaerobic single-cell dispensing facilitates the cultivation of human gut bacteria.</title>
        <authorList>
            <person name="Afrizal A."/>
        </authorList>
    </citation>
    <scope>NUCLEOTIDE SEQUENCE [LARGE SCALE GENOMIC DNA]</scope>
    <source>
        <strain evidence="2 3">CLA-AA-H200</strain>
    </source>
</reference>
<proteinExistence type="predicted"/>
<comment type="caution">
    <text evidence="2">The sequence shown here is derived from an EMBL/GenBank/DDBJ whole genome shotgun (WGS) entry which is preliminary data.</text>
</comment>